<feature type="signal peptide" evidence="3">
    <location>
        <begin position="1"/>
        <end position="27"/>
    </location>
</feature>
<gene>
    <name evidence="5" type="ORF">ACFFGN_21675</name>
</gene>
<evidence type="ECO:0000259" key="4">
    <source>
        <dbReference type="Pfam" id="PF09972"/>
    </source>
</evidence>
<keyword evidence="2" id="KW-0812">Transmembrane</keyword>
<feature type="chain" id="PRO_5046948752" evidence="3">
    <location>
        <begin position="28"/>
        <end position="303"/>
    </location>
</feature>
<dbReference type="Proteomes" id="UP001589890">
    <property type="component" value="Unassembled WGS sequence"/>
</dbReference>
<evidence type="ECO:0000256" key="3">
    <source>
        <dbReference type="SAM" id="SignalP"/>
    </source>
</evidence>
<keyword evidence="2" id="KW-1133">Transmembrane helix</keyword>
<accession>A0ABV6QPZ2</accession>
<keyword evidence="6" id="KW-1185">Reference proteome</keyword>
<dbReference type="EMBL" id="JBHLTC010000028">
    <property type="protein sequence ID" value="MFC0626705.1"/>
    <property type="molecule type" value="Genomic_DNA"/>
</dbReference>
<evidence type="ECO:0000256" key="1">
    <source>
        <dbReference type="SAM" id="MobiDB-lite"/>
    </source>
</evidence>
<feature type="domain" description="DUF2207" evidence="4">
    <location>
        <begin position="36"/>
        <end position="183"/>
    </location>
</feature>
<keyword evidence="3" id="KW-0732">Signal</keyword>
<dbReference type="InterPro" id="IPR018702">
    <property type="entry name" value="DUF2207"/>
</dbReference>
<dbReference type="RefSeq" id="WP_380050621.1">
    <property type="nucleotide sequence ID" value="NZ_JBHLTC010000028.1"/>
</dbReference>
<feature type="transmembrane region" description="Helical" evidence="2">
    <location>
        <begin position="259"/>
        <end position="282"/>
    </location>
</feature>
<reference evidence="5 6" key="1">
    <citation type="submission" date="2024-09" db="EMBL/GenBank/DDBJ databases">
        <authorList>
            <person name="Sun Q."/>
            <person name="Mori K."/>
        </authorList>
    </citation>
    <scope>NUCLEOTIDE SEQUENCE [LARGE SCALE GENOMIC DNA]</scope>
    <source>
        <strain evidence="5 6">CGMCC 1.15906</strain>
    </source>
</reference>
<feature type="region of interest" description="Disordered" evidence="1">
    <location>
        <begin position="94"/>
        <end position="120"/>
    </location>
</feature>
<keyword evidence="2" id="KW-0472">Membrane</keyword>
<sequence length="303" mass="32829">MGLRLSALLAVITLVGAGAQVPVVAVAAPAWEPDRVERIAVAYEVGSDGVLRVTERIDYLHGDGELLRRFMVRWPNPSDDSTDRVLQIQNITLESPTGGDTRLHQQSYDPNDNTDDSSYDSREEVLDLIVGRDVPTGRRDTYVLKYELRGALEQAGDGIRFAVSGPGQKMKASALSLTVSAPRGVRSADCEWAGKRFASAELANGVGQFANPQWSEQLEYTAGLRSLSCTIGLVPGAVQNVGPILDDPPRLRPNAMTTIYILFWIGLAVMLVVLIAAAILIIRYEHRRRSAASRASASPGTGF</sequence>
<protein>
    <submittedName>
        <fullName evidence="5">DUF2207 domain-containing protein</fullName>
    </submittedName>
</protein>
<evidence type="ECO:0000256" key="2">
    <source>
        <dbReference type="SAM" id="Phobius"/>
    </source>
</evidence>
<proteinExistence type="predicted"/>
<comment type="caution">
    <text evidence="5">The sequence shown here is derived from an EMBL/GenBank/DDBJ whole genome shotgun (WGS) entry which is preliminary data.</text>
</comment>
<name>A0ABV6QPZ2_9ACTN</name>
<evidence type="ECO:0000313" key="6">
    <source>
        <dbReference type="Proteomes" id="UP001589890"/>
    </source>
</evidence>
<evidence type="ECO:0000313" key="5">
    <source>
        <dbReference type="EMBL" id="MFC0626705.1"/>
    </source>
</evidence>
<organism evidence="5 6">
    <name type="scientific">Kribbella deserti</name>
    <dbReference type="NCBI Taxonomy" id="1926257"/>
    <lineage>
        <taxon>Bacteria</taxon>
        <taxon>Bacillati</taxon>
        <taxon>Actinomycetota</taxon>
        <taxon>Actinomycetes</taxon>
        <taxon>Propionibacteriales</taxon>
        <taxon>Kribbellaceae</taxon>
        <taxon>Kribbella</taxon>
    </lineage>
</organism>
<dbReference type="Pfam" id="PF09972">
    <property type="entry name" value="DUF2207"/>
    <property type="match status" value="1"/>
</dbReference>